<evidence type="ECO:0000256" key="1">
    <source>
        <dbReference type="SAM" id="MobiDB-lite"/>
    </source>
</evidence>
<reference evidence="4" key="1">
    <citation type="submission" date="2022-03" db="EMBL/GenBank/DDBJ databases">
        <title>A functionally conserved STORR gene fusion in Papaver species that diverged 16.8 million years ago.</title>
        <authorList>
            <person name="Catania T."/>
        </authorList>
    </citation>
    <scope>NUCLEOTIDE SEQUENCE</scope>
    <source>
        <strain evidence="4">S-191538</strain>
    </source>
</reference>
<evidence type="ECO:0000313" key="5">
    <source>
        <dbReference type="Proteomes" id="UP001177140"/>
    </source>
</evidence>
<evidence type="ECO:0008006" key="6">
    <source>
        <dbReference type="Google" id="ProtNLM"/>
    </source>
</evidence>
<dbReference type="EMBL" id="JAJJMA010282880">
    <property type="protein sequence ID" value="MCL7046564.1"/>
    <property type="molecule type" value="Genomic_DNA"/>
</dbReference>
<dbReference type="GO" id="GO:0046983">
    <property type="term" value="F:protein dimerization activity"/>
    <property type="evidence" value="ECO:0007669"/>
    <property type="project" value="InterPro"/>
</dbReference>
<dbReference type="PANTHER" id="PTHR32166">
    <property type="entry name" value="OSJNBA0013A04.12 PROTEIN"/>
    <property type="match status" value="1"/>
</dbReference>
<dbReference type="InterPro" id="IPR007021">
    <property type="entry name" value="DUF659"/>
</dbReference>
<dbReference type="PANTHER" id="PTHR32166:SF122">
    <property type="entry name" value="OS09G0499600 PROTEIN"/>
    <property type="match status" value="1"/>
</dbReference>
<feature type="compositionally biased region" description="Acidic residues" evidence="1">
    <location>
        <begin position="579"/>
        <end position="606"/>
    </location>
</feature>
<keyword evidence="5" id="KW-1185">Reference proteome</keyword>
<evidence type="ECO:0000259" key="2">
    <source>
        <dbReference type="Pfam" id="PF04937"/>
    </source>
</evidence>
<evidence type="ECO:0000313" key="4">
    <source>
        <dbReference type="EMBL" id="MCL7046564.1"/>
    </source>
</evidence>
<feature type="compositionally biased region" description="Basic and acidic residues" evidence="1">
    <location>
        <begin position="566"/>
        <end position="578"/>
    </location>
</feature>
<name>A0AA41VSL9_PAPNU</name>
<gene>
    <name evidence="4" type="ORF">MKW94_018306</name>
</gene>
<evidence type="ECO:0000259" key="3">
    <source>
        <dbReference type="Pfam" id="PF05699"/>
    </source>
</evidence>
<protein>
    <recommendedName>
        <fullName evidence="6">BED-type domain-containing protein</fullName>
    </recommendedName>
</protein>
<dbReference type="InterPro" id="IPR012337">
    <property type="entry name" value="RNaseH-like_sf"/>
</dbReference>
<sequence>MSTKKKKQSKISFGGADKAQELKDPTWGHCVKKEPGNRLILVCSYCDKTYHGGVFRMKHHLAQTRKNIAACTQVPEEVKTFFVDYITKFENNKEKMADVDDGIGLGNSTTDKNANTLNAYYKKPDREVTCMAICDFLYANAIPFHVVTTMYFKRICKSIGDFGKGLKPPSVHEARVTFLKKKVEYVRGTLEEFKVEWKVTGCTLMSDGWTDKKGRSIKNFLVNSPSGTVFLKSIDTSDIQHNADNLFALLDCVVEELGEENVVQVVQAIILGNENFWPGIISCLKGVIPIVKVLRLVDGDDKPAMGYIYKAIDNAKEQIQSNFKYVKSRYEEYLNIIDKRWNTQLHGQLHAAGYYLNPRFQYSPDFYSDFDIKNGLYDVIRRMCPSRDDRVKIDKELDLFTGSEGMFGHEMAKDTRNIKHPALWWKSYGDSAPHLRRVAVRVLSATCSATGCERNWSIFEQVHTKRTNRLSQQRMNALVYVKYNLQLAERLTKRKAEGDSYDPICLSYLESDEWIAEEEDSNSQRDPTWMDVHECFQLTEAQALKKNRKRGPRNLSTMKLAQGKGDINRQKETRLVEEHETDEVEEEDEVEAVEPDEDQIQAESENEWLVNGYDLGD</sequence>
<accession>A0AA41VSL9</accession>
<proteinExistence type="predicted"/>
<comment type="caution">
    <text evidence="4">The sequence shown here is derived from an EMBL/GenBank/DDBJ whole genome shotgun (WGS) entry which is preliminary data.</text>
</comment>
<dbReference type="Pfam" id="PF05699">
    <property type="entry name" value="Dimer_Tnp_hAT"/>
    <property type="match status" value="1"/>
</dbReference>
<dbReference type="AlphaFoldDB" id="A0AA41VSL9"/>
<dbReference type="SUPFAM" id="SSF53098">
    <property type="entry name" value="Ribonuclease H-like"/>
    <property type="match status" value="1"/>
</dbReference>
<dbReference type="Pfam" id="PF04937">
    <property type="entry name" value="DUF659"/>
    <property type="match status" value="1"/>
</dbReference>
<dbReference type="InterPro" id="IPR008906">
    <property type="entry name" value="HATC_C_dom"/>
</dbReference>
<dbReference type="Proteomes" id="UP001177140">
    <property type="component" value="Unassembled WGS sequence"/>
</dbReference>
<feature type="domain" description="HAT C-terminal dimerisation" evidence="3">
    <location>
        <begin position="420"/>
        <end position="485"/>
    </location>
</feature>
<feature type="region of interest" description="Disordered" evidence="1">
    <location>
        <begin position="546"/>
        <end position="617"/>
    </location>
</feature>
<feature type="domain" description="DUF659" evidence="2">
    <location>
        <begin position="169"/>
        <end position="267"/>
    </location>
</feature>
<organism evidence="4 5">
    <name type="scientific">Papaver nudicaule</name>
    <name type="common">Iceland poppy</name>
    <dbReference type="NCBI Taxonomy" id="74823"/>
    <lineage>
        <taxon>Eukaryota</taxon>
        <taxon>Viridiplantae</taxon>
        <taxon>Streptophyta</taxon>
        <taxon>Embryophyta</taxon>
        <taxon>Tracheophyta</taxon>
        <taxon>Spermatophyta</taxon>
        <taxon>Magnoliopsida</taxon>
        <taxon>Ranunculales</taxon>
        <taxon>Papaveraceae</taxon>
        <taxon>Papaveroideae</taxon>
        <taxon>Papaver</taxon>
    </lineage>
</organism>